<evidence type="ECO:0000256" key="1">
    <source>
        <dbReference type="SAM" id="MobiDB-lite"/>
    </source>
</evidence>
<organism evidence="2 3">
    <name type="scientific">Nocardia terrae</name>
    <dbReference type="NCBI Taxonomy" id="2675851"/>
    <lineage>
        <taxon>Bacteria</taxon>
        <taxon>Bacillati</taxon>
        <taxon>Actinomycetota</taxon>
        <taxon>Actinomycetes</taxon>
        <taxon>Mycobacteriales</taxon>
        <taxon>Nocardiaceae</taxon>
        <taxon>Nocardia</taxon>
    </lineage>
</organism>
<dbReference type="Pfam" id="PF02575">
    <property type="entry name" value="YbaB_DNA_bd"/>
    <property type="match status" value="1"/>
</dbReference>
<dbReference type="InterPro" id="IPR036894">
    <property type="entry name" value="YbaB-like_sf"/>
</dbReference>
<dbReference type="RefSeq" id="WP_157391165.1">
    <property type="nucleotide sequence ID" value="NZ_WRPP01000006.1"/>
</dbReference>
<dbReference type="Proteomes" id="UP000466794">
    <property type="component" value="Unassembled WGS sequence"/>
</dbReference>
<reference evidence="2 3" key="1">
    <citation type="submission" date="2019-12" db="EMBL/GenBank/DDBJ databases">
        <title>Nocardia sp. nov. ET3-3 isolated from soil.</title>
        <authorList>
            <person name="Kanchanasin P."/>
            <person name="Tanasupawat S."/>
            <person name="Yuki M."/>
            <person name="Kudo T."/>
        </authorList>
    </citation>
    <scope>NUCLEOTIDE SEQUENCE [LARGE SCALE GENOMIC DNA]</scope>
    <source>
        <strain evidence="2 3">ET3-3</strain>
    </source>
</reference>
<dbReference type="Gene3D" id="3.30.1310.10">
    <property type="entry name" value="Nucleoid-associated protein YbaB-like domain"/>
    <property type="match status" value="1"/>
</dbReference>
<dbReference type="AlphaFoldDB" id="A0A7K1V563"/>
<name>A0A7K1V563_9NOCA</name>
<evidence type="ECO:0008006" key="4">
    <source>
        <dbReference type="Google" id="ProtNLM"/>
    </source>
</evidence>
<keyword evidence="3" id="KW-1185">Reference proteome</keyword>
<dbReference type="SUPFAM" id="SSF82607">
    <property type="entry name" value="YbaB-like"/>
    <property type="match status" value="1"/>
</dbReference>
<accession>A0A7K1V563</accession>
<evidence type="ECO:0000313" key="3">
    <source>
        <dbReference type="Proteomes" id="UP000466794"/>
    </source>
</evidence>
<dbReference type="InterPro" id="IPR004401">
    <property type="entry name" value="YbaB/EbfC"/>
</dbReference>
<protein>
    <recommendedName>
        <fullName evidence="4">YbaB/EbfC family nucleoid-associated protein</fullName>
    </recommendedName>
</protein>
<sequence>MADYIPARQRSALEAVADDTEALQEALRTRTVTATSSDGVITVAVSADGTVHDWRVAGADTRTNELVAGILELIRQAHTTALQAIRTELDAIADREEVRAAVDATRDALSRTVTPSPSARSDETWDYDYELRGKSRIAAD</sequence>
<feature type="region of interest" description="Disordered" evidence="1">
    <location>
        <begin position="106"/>
        <end position="125"/>
    </location>
</feature>
<gene>
    <name evidence="2" type="ORF">GPX89_30825</name>
</gene>
<comment type="caution">
    <text evidence="2">The sequence shown here is derived from an EMBL/GenBank/DDBJ whole genome shotgun (WGS) entry which is preliminary data.</text>
</comment>
<proteinExistence type="predicted"/>
<dbReference type="EMBL" id="WRPP01000006">
    <property type="protein sequence ID" value="MVU81621.1"/>
    <property type="molecule type" value="Genomic_DNA"/>
</dbReference>
<evidence type="ECO:0000313" key="2">
    <source>
        <dbReference type="EMBL" id="MVU81621.1"/>
    </source>
</evidence>
<dbReference type="GO" id="GO:0003677">
    <property type="term" value="F:DNA binding"/>
    <property type="evidence" value="ECO:0007669"/>
    <property type="project" value="InterPro"/>
</dbReference>